<dbReference type="RefSeq" id="WP_251801400.1">
    <property type="nucleotide sequence ID" value="NZ_JAMQOL010000041.1"/>
</dbReference>
<organism evidence="2 3">
    <name type="scientific">Paractinoplanes hotanensis</name>
    <dbReference type="NCBI Taxonomy" id="2906497"/>
    <lineage>
        <taxon>Bacteria</taxon>
        <taxon>Bacillati</taxon>
        <taxon>Actinomycetota</taxon>
        <taxon>Actinomycetes</taxon>
        <taxon>Micromonosporales</taxon>
        <taxon>Micromonosporaceae</taxon>
        <taxon>Paractinoplanes</taxon>
    </lineage>
</organism>
<accession>A0ABT0Y869</accession>
<feature type="compositionally biased region" description="Basic residues" evidence="1">
    <location>
        <begin position="1"/>
        <end position="16"/>
    </location>
</feature>
<gene>
    <name evidence="2" type="ORF">LXN57_29135</name>
</gene>
<dbReference type="Proteomes" id="UP001523216">
    <property type="component" value="Unassembled WGS sequence"/>
</dbReference>
<dbReference type="EMBL" id="JAMQOL010000041">
    <property type="protein sequence ID" value="MCM4081647.1"/>
    <property type="molecule type" value="Genomic_DNA"/>
</dbReference>
<comment type="caution">
    <text evidence="2">The sequence shown here is derived from an EMBL/GenBank/DDBJ whole genome shotgun (WGS) entry which is preliminary data.</text>
</comment>
<proteinExistence type="predicted"/>
<evidence type="ECO:0000313" key="3">
    <source>
        <dbReference type="Proteomes" id="UP001523216"/>
    </source>
</evidence>
<reference evidence="2 3" key="1">
    <citation type="submission" date="2022-06" db="EMBL/GenBank/DDBJ databases">
        <title>Actinoplanes abujensis sp. nov., isolated from Nigerian arid soil.</title>
        <authorList>
            <person name="Ding P."/>
        </authorList>
    </citation>
    <scope>NUCLEOTIDE SEQUENCE [LARGE SCALE GENOMIC DNA]</scope>
    <source>
        <strain evidence="3">TRM88002</strain>
    </source>
</reference>
<protein>
    <submittedName>
        <fullName evidence="2">Uncharacterized protein</fullName>
    </submittedName>
</protein>
<keyword evidence="3" id="KW-1185">Reference proteome</keyword>
<feature type="region of interest" description="Disordered" evidence="1">
    <location>
        <begin position="1"/>
        <end position="24"/>
    </location>
</feature>
<name>A0ABT0Y869_9ACTN</name>
<evidence type="ECO:0000256" key="1">
    <source>
        <dbReference type="SAM" id="MobiDB-lite"/>
    </source>
</evidence>
<evidence type="ECO:0000313" key="2">
    <source>
        <dbReference type="EMBL" id="MCM4081647.1"/>
    </source>
</evidence>
<sequence>MVRRRGLRRARLRGHVQQRTPNDGRELRVAKRLWQPADLAAAVARSAGA</sequence>